<keyword evidence="2" id="KW-1133">Transmembrane helix</keyword>
<dbReference type="InterPro" id="IPR016035">
    <property type="entry name" value="Acyl_Trfase/lysoPLipase"/>
</dbReference>
<dbReference type="PANTHER" id="PTHR10728:SF40">
    <property type="entry name" value="PATATIN FAMILY PROTEIN"/>
    <property type="match status" value="1"/>
</dbReference>
<keyword evidence="5" id="KW-1185">Reference proteome</keyword>
<organism evidence="4 5">
    <name type="scientific">Candidatus Litorirhabdus singularis</name>
    <dbReference type="NCBI Taxonomy" id="2518993"/>
    <lineage>
        <taxon>Bacteria</taxon>
        <taxon>Pseudomonadati</taxon>
        <taxon>Pseudomonadota</taxon>
        <taxon>Gammaproteobacteria</taxon>
        <taxon>Cellvibrionales</taxon>
        <taxon>Halieaceae</taxon>
        <taxon>Candidatus Litorirhabdus</taxon>
    </lineage>
</organism>
<feature type="transmembrane region" description="Helical" evidence="2">
    <location>
        <begin position="224"/>
        <end position="245"/>
    </location>
</feature>
<dbReference type="Gene3D" id="3.40.1090.10">
    <property type="entry name" value="Cytosolic phospholipase A2 catalytic domain"/>
    <property type="match status" value="1"/>
</dbReference>
<dbReference type="EMBL" id="SHNN01000003">
    <property type="protein sequence ID" value="MCX2982497.1"/>
    <property type="molecule type" value="Genomic_DNA"/>
</dbReference>
<dbReference type="Proteomes" id="UP001143362">
    <property type="component" value="Unassembled WGS sequence"/>
</dbReference>
<feature type="transmembrane region" description="Helical" evidence="2">
    <location>
        <begin position="302"/>
        <end position="327"/>
    </location>
</feature>
<name>A0ABT3TJK7_9GAMM</name>
<evidence type="ECO:0000313" key="5">
    <source>
        <dbReference type="Proteomes" id="UP001143362"/>
    </source>
</evidence>
<evidence type="ECO:0000256" key="1">
    <source>
        <dbReference type="ARBA" id="ARBA00023098"/>
    </source>
</evidence>
<evidence type="ECO:0000259" key="3">
    <source>
        <dbReference type="Pfam" id="PF01734"/>
    </source>
</evidence>
<protein>
    <recommendedName>
        <fullName evidence="3">PNPLA domain-containing protein</fullName>
    </recommendedName>
</protein>
<feature type="transmembrane region" description="Helical" evidence="2">
    <location>
        <begin position="190"/>
        <end position="212"/>
    </location>
</feature>
<evidence type="ECO:0000256" key="2">
    <source>
        <dbReference type="SAM" id="Phobius"/>
    </source>
</evidence>
<comment type="caution">
    <text evidence="4">The sequence shown here is derived from an EMBL/GenBank/DDBJ whole genome shotgun (WGS) entry which is preliminary data.</text>
</comment>
<keyword evidence="2" id="KW-0812">Transmembrane</keyword>
<dbReference type="InterPro" id="IPR002641">
    <property type="entry name" value="PNPLA_dom"/>
</dbReference>
<dbReference type="PANTHER" id="PTHR10728">
    <property type="entry name" value="CYTOSOLIC PHOSPHOLIPASE A2"/>
    <property type="match status" value="1"/>
</dbReference>
<feature type="transmembrane region" description="Helical" evidence="2">
    <location>
        <begin position="151"/>
        <end position="178"/>
    </location>
</feature>
<feature type="transmembrane region" description="Helical" evidence="2">
    <location>
        <begin position="270"/>
        <end position="290"/>
    </location>
</feature>
<dbReference type="SUPFAM" id="SSF52151">
    <property type="entry name" value="FabD/lysophospholipase-like"/>
    <property type="match status" value="1"/>
</dbReference>
<dbReference type="RefSeq" id="WP_279246512.1">
    <property type="nucleotide sequence ID" value="NZ_SHNN01000003.1"/>
</dbReference>
<dbReference type="Pfam" id="PF01734">
    <property type="entry name" value="Patatin"/>
    <property type="match status" value="1"/>
</dbReference>
<sequence>MESAKGRNQNQFIEEVFPQELKTISERRQKVGVDVSEAFDDKPNVDNSLKGLSLSGGGIRSATFSLGVIQGLAKHGWLKHIDYLSTVSGGGYIGSCLSSVLNNPKASTDYEKFPFKYTTGSTEPTALTHLRNFSSYLMPGGILGRLRLPNLLLRGVVLNLFVFLPFIMMSVVLVAVFYEFGPLWDQFPLLIMPLITVFVIMSVAFPFAVKILGKLFSWRQRNYFELALTVPLLLAIIVALAMPLLNLTRLAIEHDGGQLSQWLVQLGRQGYWSLGILLLLVFCAFGLAGKASENVGRIFGKVVLLILGVLGPAVIFLIFLMLCLKFIDSPFLPLESSKYLDQLAKCQQSDQGCGKWDVDPKDSGDAVTPLSPREFGVREEIGDLYSSLIGLYGLLFEPDKRQPESVEDVIGDFAGRNLNLASLEITTGKMECAETDCAGIDSDDWRADRRIWGFRPKDADSPTKCDAAPNQPTYPVSLRERFRIDQQSDCYYLVRGSSASLRILGAQPHQIFSREGIAFIIAAIFLWLFNRYFLDINITSPHGFYRDRLSKAFLIDLDDEDEILPTDDVKMSQLNQPGSKAPYHLVNVALNLQGSSLKDLRGRESDFFIFSKHYTGGEITGYAPTEVMEHVDSHLNLGTAMAISGAAAAPNMGRTTNRSLSFIMTLLNIRLGYWLPNPAKVEAGSWYKRMLLGGARPALIWREALGRINAKTSHVNVSDGGHIENLAVYELLRRRCKFIVAVDGEHDPEITFNGLVTVMRFARIDMGIEIDFSVGSDSLVEGDTALDNLRLRRASSGERNSLAHWALADINYGNGEVGHLLYIKLSVTGDEPEYIRAYRKENPAYPHESTADQFFSEAQFEAYRALGEHICEGMLKDVERLGGFANLGSSTAQ</sequence>
<feature type="domain" description="PNPLA" evidence="3">
    <location>
        <begin position="52"/>
        <end position="147"/>
    </location>
</feature>
<keyword evidence="1" id="KW-0443">Lipid metabolism</keyword>
<keyword evidence="2" id="KW-0472">Membrane</keyword>
<evidence type="ECO:0000313" key="4">
    <source>
        <dbReference type="EMBL" id="MCX2982497.1"/>
    </source>
</evidence>
<reference evidence="4" key="1">
    <citation type="submission" date="2019-02" db="EMBL/GenBank/DDBJ databases">
        <authorList>
            <person name="Li S.-H."/>
        </authorList>
    </citation>
    <scope>NUCLEOTIDE SEQUENCE</scope>
    <source>
        <strain evidence="4">IMCC14734</strain>
    </source>
</reference>
<gene>
    <name evidence="4" type="ORF">EYC98_16670</name>
</gene>
<proteinExistence type="predicted"/>
<accession>A0ABT3TJK7</accession>